<dbReference type="GO" id="GO:0005634">
    <property type="term" value="C:nucleus"/>
    <property type="evidence" value="ECO:0007669"/>
    <property type="project" value="UniProtKB-SubCell"/>
</dbReference>
<keyword evidence="2" id="KW-0539">Nucleus</keyword>
<dbReference type="EMBL" id="LFVZ01000011">
    <property type="protein sequence ID" value="KTW26952.1"/>
    <property type="molecule type" value="Genomic_DNA"/>
</dbReference>
<comment type="subcellular location">
    <subcellularLocation>
        <location evidence="1">Nucleus</location>
    </subcellularLocation>
</comment>
<evidence type="ECO:0000313" key="5">
    <source>
        <dbReference type="Proteomes" id="UP000054454"/>
    </source>
</evidence>
<keyword evidence="5" id="KW-1185">Reference proteome</keyword>
<dbReference type="GeneID" id="28937186"/>
<dbReference type="SMART" id="SM00333">
    <property type="entry name" value="TUDOR"/>
    <property type="match status" value="1"/>
</dbReference>
<name>A0A0W4ZF15_PNEC8</name>
<dbReference type="InterPro" id="IPR041297">
    <property type="entry name" value="Crb2_Tudor"/>
</dbReference>
<dbReference type="CDD" id="cd20446">
    <property type="entry name" value="Tudor_SpSPF30-like"/>
    <property type="match status" value="1"/>
</dbReference>
<dbReference type="PANTHER" id="PTHR46297">
    <property type="entry name" value="ZINC FINGER CCCH-TYPE WITH G PATCH DOMAIN-CONTAINING PROTEIN"/>
    <property type="match status" value="1"/>
</dbReference>
<accession>A0A0W4ZF15</accession>
<dbReference type="PROSITE" id="PS50304">
    <property type="entry name" value="TUDOR"/>
    <property type="match status" value="1"/>
</dbReference>
<sequence>MVLDKAELNQYQYQLDSVNLALSQDPDNQELKDLKVELTDLITLTKRYFEEQAKEATTNTKNYSQVRYEYTETYKTGETVMARWVSGDNAFYPAKITSVTGSSTNTVYTVKFLEYNTIETLQAYHVKPISEGKKRAIEIEQEKPPPPPSVANAPPLPPKKQKNIKAKDELIAGQRVWQTFSQKGVKRGRTGKVERIGEKSIFRSPEEFGGKVGVIGSGKGMTKESWKRSRYHFEQIVEDD</sequence>
<dbReference type="PANTHER" id="PTHR46297:SF2">
    <property type="entry name" value="TUDOR DOMAIN-CONTAINING PROTEIN"/>
    <property type="match status" value="1"/>
</dbReference>
<gene>
    <name evidence="4" type="ORF">T552_02442</name>
</gene>
<dbReference type="Pfam" id="PF18115">
    <property type="entry name" value="Tudor_3"/>
    <property type="match status" value="1"/>
</dbReference>
<evidence type="ECO:0000256" key="1">
    <source>
        <dbReference type="ARBA" id="ARBA00004123"/>
    </source>
</evidence>
<evidence type="ECO:0000256" key="2">
    <source>
        <dbReference type="ARBA" id="ARBA00023242"/>
    </source>
</evidence>
<feature type="domain" description="Tudor" evidence="3">
    <location>
        <begin position="73"/>
        <end position="136"/>
    </location>
</feature>
<dbReference type="RefSeq" id="XP_018225143.1">
    <property type="nucleotide sequence ID" value="XM_018370983.1"/>
</dbReference>
<dbReference type="VEuPathDB" id="FungiDB:T552_02442"/>
<dbReference type="OrthoDB" id="79171at2759"/>
<dbReference type="Proteomes" id="UP000054454">
    <property type="component" value="Unassembled WGS sequence"/>
</dbReference>
<dbReference type="AlphaFoldDB" id="A0A0W4ZF15"/>
<evidence type="ECO:0000313" key="4">
    <source>
        <dbReference type="EMBL" id="KTW26952.1"/>
    </source>
</evidence>
<protein>
    <recommendedName>
        <fullName evidence="3">Tudor domain-containing protein</fullName>
    </recommendedName>
</protein>
<evidence type="ECO:0000259" key="3">
    <source>
        <dbReference type="PROSITE" id="PS50304"/>
    </source>
</evidence>
<dbReference type="SUPFAM" id="SSF63748">
    <property type="entry name" value="Tudor/PWWP/MBT"/>
    <property type="match status" value="1"/>
</dbReference>
<reference evidence="5" key="1">
    <citation type="journal article" date="2016" name="Nat. Commun.">
        <title>Genome analysis of three Pneumocystis species reveals adaptation mechanisms to life exclusively in mammalian hosts.</title>
        <authorList>
            <person name="Ma L."/>
            <person name="Chen Z."/>
            <person name="Huang D.W."/>
            <person name="Kutty G."/>
            <person name="Ishihara M."/>
            <person name="Wang H."/>
            <person name="Abouelleil A."/>
            <person name="Bishop L."/>
            <person name="Davey E."/>
            <person name="Deng R."/>
            <person name="Deng X."/>
            <person name="Fan L."/>
            <person name="Fantoni G."/>
            <person name="Fitzgerald M."/>
            <person name="Gogineni E."/>
            <person name="Goldberg J.M."/>
            <person name="Handley G."/>
            <person name="Hu X."/>
            <person name="Huber C."/>
            <person name="Jiao X."/>
            <person name="Jones K."/>
            <person name="Levin J.Z."/>
            <person name="Liu Y."/>
            <person name="Macdonald P."/>
            <person name="Melnikov A."/>
            <person name="Raley C."/>
            <person name="Sassi M."/>
            <person name="Sherman B.T."/>
            <person name="Song X."/>
            <person name="Sykes S."/>
            <person name="Tran B."/>
            <person name="Walsh L."/>
            <person name="Xia Y."/>
            <person name="Yang J."/>
            <person name="Young S."/>
            <person name="Zeng Q."/>
            <person name="Zheng X."/>
            <person name="Stephens R."/>
            <person name="Nusbaum C."/>
            <person name="Birren B.W."/>
            <person name="Azadi P."/>
            <person name="Lempicki R.A."/>
            <person name="Cuomo C.A."/>
            <person name="Kovacs J.A."/>
        </authorList>
    </citation>
    <scope>NUCLEOTIDE SEQUENCE [LARGE SCALE GENOMIC DNA]</scope>
    <source>
        <strain evidence="5">B80</strain>
    </source>
</reference>
<proteinExistence type="predicted"/>
<dbReference type="Gene3D" id="2.30.30.140">
    <property type="match status" value="1"/>
</dbReference>
<dbReference type="InterPro" id="IPR002999">
    <property type="entry name" value="Tudor"/>
</dbReference>
<organism evidence="4 5">
    <name type="scientific">Pneumocystis carinii (strain B80)</name>
    <name type="common">Rat pneumocystis pneumonia agent</name>
    <name type="synonym">Pneumocystis carinii f. sp. carinii</name>
    <dbReference type="NCBI Taxonomy" id="1408658"/>
    <lineage>
        <taxon>Eukaryota</taxon>
        <taxon>Fungi</taxon>
        <taxon>Dikarya</taxon>
        <taxon>Ascomycota</taxon>
        <taxon>Taphrinomycotina</taxon>
        <taxon>Pneumocystomycetes</taxon>
        <taxon>Pneumocystaceae</taxon>
        <taxon>Pneumocystis</taxon>
    </lineage>
</organism>
<comment type="caution">
    <text evidence="4">The sequence shown here is derived from an EMBL/GenBank/DDBJ whole genome shotgun (WGS) entry which is preliminary data.</text>
</comment>